<evidence type="ECO:0000256" key="2">
    <source>
        <dbReference type="SAM" id="Phobius"/>
    </source>
</evidence>
<keyword evidence="2" id="KW-0812">Transmembrane</keyword>
<dbReference type="Gene3D" id="3.20.20.70">
    <property type="entry name" value="Aldolase class I"/>
    <property type="match status" value="1"/>
</dbReference>
<keyword evidence="2" id="KW-1133">Transmembrane helix</keyword>
<dbReference type="GO" id="GO:0010027">
    <property type="term" value="P:thylakoid membrane organization"/>
    <property type="evidence" value="ECO:0007669"/>
    <property type="project" value="TreeGrafter"/>
</dbReference>
<dbReference type="Gene3D" id="3.40.50.300">
    <property type="entry name" value="P-loop containing nucleotide triphosphate hydrolases"/>
    <property type="match status" value="1"/>
</dbReference>
<dbReference type="GO" id="GO:0009228">
    <property type="term" value="P:thiamine biosynthetic process"/>
    <property type="evidence" value="ECO:0007669"/>
    <property type="project" value="UniProtKB-KW"/>
</dbReference>
<evidence type="ECO:0000313" key="5">
    <source>
        <dbReference type="EMBL" id="CAD7697787.1"/>
    </source>
</evidence>
<name>A0A8S1IUR4_9CHLO</name>
<dbReference type="InterPro" id="IPR027417">
    <property type="entry name" value="P-loop_NTPase"/>
</dbReference>
<dbReference type="OrthoDB" id="422720at2759"/>
<dbReference type="InterPro" id="IPR036206">
    <property type="entry name" value="ThiamineP_synth_sf"/>
</dbReference>
<feature type="domain" description="G" evidence="3">
    <location>
        <begin position="399"/>
        <end position="529"/>
    </location>
</feature>
<dbReference type="CDD" id="cd00564">
    <property type="entry name" value="TMP_TenI"/>
    <property type="match status" value="1"/>
</dbReference>
<feature type="transmembrane region" description="Helical" evidence="2">
    <location>
        <begin position="881"/>
        <end position="900"/>
    </location>
</feature>
<dbReference type="AlphaFoldDB" id="A0A8S1IUR4"/>
<evidence type="ECO:0000259" key="4">
    <source>
        <dbReference type="Pfam" id="PF02581"/>
    </source>
</evidence>
<protein>
    <recommendedName>
        <fullName evidence="7">G domain-containing protein</fullName>
    </recommendedName>
</protein>
<sequence>MSTRGCPSSSAGTSTRSPLVTWGCVGARGRQRGPALMAARCPPSPPLPLGLAPLRRATRRSAPAIIRPCAQRARRGAMPVTARASRRPGIFPAGGQQARVRLPALYLRVSAAQILNDETGDDYLALVSSAIAGGATGVVLGDDGPADNGGASAGGGEIYRAAVALKDAMRGRATLLIVDRPDLAQAVSADGVLLTPRGVPLAVARKALKGGAVLVGRTAASAREAAAAAADGASFVVYGRAGGEVPKMDELQKCKTEQRGGTIPVVAEIENVVPSSLKDIRNLLDKGMDGIILDAAKLGLVASSCGTAAGAQASEAAQAVMSRLEGAQGKTKPSDSGTTTPTPAAEPTIGLDDTRKELVAEEKVLLSRTAEFLEVLMPELKEVSLLKGAQKQLDDLFLIVVVGEYNSGKSAVINALLGDSFLEQGILPTTNEISILRYREQKQQQKERDSDGCVLRYLPAPLLQVVNVVDTPGTNVILERQQRLTEEYVPRADMVLFVLSADRPFTESEVKFLQYIRKWGKKVVFVVNKVDILSSGREVDEVQRFVGENARKLLSLSEVSVWPVSAKKALRAKKKQGNSAFGGLFRNTNDNTLQQDPEWKTSGFPKLEDFITEFFTGESGAASTESVRLKLQTPVFVADALLDACRQQLENERAEAENDLKAVSAVRGYMDNFLSEMKKDGEIQRINIKKALDAVVARAEDFVDDALKLSNLTSLQTYLSKGKESSSQASSLLQGFGTAVMGTAVDDVQQVMANHGAWLSRNCENQVENYRSFAAQCAGRVGLSLDDLTATKPSTASKILEGQPATASEAQVEADAEISEESIAAVVDAIMETPDVGVELAERLMDVQLRNAVSGTAGTAVAAVGIGFALTILLPDTSSDFLSIALSLLLGYVAVLNLPLQRGDVKGRVRRLGAELGKELNRRLQGELIVSLEDCNSRVLQMVEPLEVAFENEVARVEVAESQRSDLYEELEGMKKRIASME</sequence>
<dbReference type="EMBL" id="CAJHUC010000711">
    <property type="protein sequence ID" value="CAD7697787.1"/>
    <property type="molecule type" value="Genomic_DNA"/>
</dbReference>
<evidence type="ECO:0000259" key="3">
    <source>
        <dbReference type="Pfam" id="PF01926"/>
    </source>
</evidence>
<dbReference type="CDD" id="cd09912">
    <property type="entry name" value="DLP_2"/>
    <property type="match status" value="1"/>
</dbReference>
<reference evidence="5" key="1">
    <citation type="submission" date="2020-12" db="EMBL/GenBank/DDBJ databases">
        <authorList>
            <person name="Iha C."/>
        </authorList>
    </citation>
    <scope>NUCLEOTIDE SEQUENCE</scope>
</reference>
<keyword evidence="2" id="KW-0472">Membrane</keyword>
<dbReference type="Pfam" id="PF01926">
    <property type="entry name" value="MMR_HSR1"/>
    <property type="match status" value="1"/>
</dbReference>
<dbReference type="NCBIfam" id="TIGR00231">
    <property type="entry name" value="small_GTP"/>
    <property type="match status" value="1"/>
</dbReference>
<dbReference type="GO" id="GO:0031969">
    <property type="term" value="C:chloroplast membrane"/>
    <property type="evidence" value="ECO:0007669"/>
    <property type="project" value="TreeGrafter"/>
</dbReference>
<comment type="caution">
    <text evidence="5">The sequence shown here is derived from an EMBL/GenBank/DDBJ whole genome shotgun (WGS) entry which is preliminary data.</text>
</comment>
<dbReference type="InterPro" id="IPR006073">
    <property type="entry name" value="GTP-bd"/>
</dbReference>
<feature type="region of interest" description="Disordered" evidence="1">
    <location>
        <begin position="322"/>
        <end position="349"/>
    </location>
</feature>
<feature type="compositionally biased region" description="Low complexity" evidence="1">
    <location>
        <begin position="338"/>
        <end position="348"/>
    </location>
</feature>
<dbReference type="SUPFAM" id="SSF51391">
    <property type="entry name" value="Thiamin phosphate synthase"/>
    <property type="match status" value="1"/>
</dbReference>
<evidence type="ECO:0008006" key="7">
    <source>
        <dbReference type="Google" id="ProtNLM"/>
    </source>
</evidence>
<dbReference type="SUPFAM" id="SSF52540">
    <property type="entry name" value="P-loop containing nucleoside triphosphate hydrolases"/>
    <property type="match status" value="1"/>
</dbReference>
<dbReference type="InterPro" id="IPR005225">
    <property type="entry name" value="Small_GTP-bd"/>
</dbReference>
<dbReference type="InterPro" id="IPR022998">
    <property type="entry name" value="ThiamineP_synth_TenI"/>
</dbReference>
<dbReference type="Proteomes" id="UP000708148">
    <property type="component" value="Unassembled WGS sequence"/>
</dbReference>
<proteinExistence type="predicted"/>
<evidence type="ECO:0000256" key="1">
    <source>
        <dbReference type="SAM" id="MobiDB-lite"/>
    </source>
</evidence>
<feature type="transmembrane region" description="Helical" evidence="2">
    <location>
        <begin position="852"/>
        <end position="875"/>
    </location>
</feature>
<accession>A0A8S1IUR4</accession>
<evidence type="ECO:0000313" key="6">
    <source>
        <dbReference type="Proteomes" id="UP000708148"/>
    </source>
</evidence>
<dbReference type="InterPro" id="IPR013785">
    <property type="entry name" value="Aldolase_TIM"/>
</dbReference>
<organism evidence="5 6">
    <name type="scientific">Ostreobium quekettii</name>
    <dbReference type="NCBI Taxonomy" id="121088"/>
    <lineage>
        <taxon>Eukaryota</taxon>
        <taxon>Viridiplantae</taxon>
        <taxon>Chlorophyta</taxon>
        <taxon>core chlorophytes</taxon>
        <taxon>Ulvophyceae</taxon>
        <taxon>TCBD clade</taxon>
        <taxon>Bryopsidales</taxon>
        <taxon>Ostreobineae</taxon>
        <taxon>Ostreobiaceae</taxon>
        <taxon>Ostreobium</taxon>
    </lineage>
</organism>
<gene>
    <name evidence="5" type="ORF">OSTQU699_LOCUS3148</name>
</gene>
<dbReference type="InterPro" id="IPR051943">
    <property type="entry name" value="TRAFAC_Dynamin-like_GTPase"/>
</dbReference>
<dbReference type="GO" id="GO:0005525">
    <property type="term" value="F:GTP binding"/>
    <property type="evidence" value="ECO:0007669"/>
    <property type="project" value="InterPro"/>
</dbReference>
<dbReference type="PANTHER" id="PTHR43681:SF1">
    <property type="entry name" value="SARCALUMENIN"/>
    <property type="match status" value="1"/>
</dbReference>
<dbReference type="PANTHER" id="PTHR43681">
    <property type="entry name" value="TRANSMEMBRANE GTPASE FZO"/>
    <property type="match status" value="1"/>
</dbReference>
<keyword evidence="6" id="KW-1185">Reference proteome</keyword>
<dbReference type="Pfam" id="PF02581">
    <property type="entry name" value="TMP-TENI"/>
    <property type="match status" value="1"/>
</dbReference>
<feature type="domain" description="Thiamine phosphate synthase/TenI" evidence="4">
    <location>
        <begin position="120"/>
        <end position="241"/>
    </location>
</feature>